<organism evidence="2 3">
    <name type="scientific">Paraphoma chrysanthemicola</name>
    <dbReference type="NCBI Taxonomy" id="798071"/>
    <lineage>
        <taxon>Eukaryota</taxon>
        <taxon>Fungi</taxon>
        <taxon>Dikarya</taxon>
        <taxon>Ascomycota</taxon>
        <taxon>Pezizomycotina</taxon>
        <taxon>Dothideomycetes</taxon>
        <taxon>Pleosporomycetidae</taxon>
        <taxon>Pleosporales</taxon>
        <taxon>Pleosporineae</taxon>
        <taxon>Phaeosphaeriaceae</taxon>
        <taxon>Paraphoma</taxon>
    </lineage>
</organism>
<accession>A0A8K0RDB3</accession>
<dbReference type="Gene3D" id="3.30.710.10">
    <property type="entry name" value="Potassium Channel Kv1.1, Chain A"/>
    <property type="match status" value="1"/>
</dbReference>
<feature type="compositionally biased region" description="Basic and acidic residues" evidence="1">
    <location>
        <begin position="238"/>
        <end position="258"/>
    </location>
</feature>
<keyword evidence="3" id="KW-1185">Reference proteome</keyword>
<gene>
    <name evidence="2" type="ORF">FB567DRAFT_625230</name>
</gene>
<dbReference type="Proteomes" id="UP000813461">
    <property type="component" value="Unassembled WGS sequence"/>
</dbReference>
<dbReference type="AlphaFoldDB" id="A0A8K0RDB3"/>
<proteinExistence type="predicted"/>
<dbReference type="PANTHER" id="PTHR47843">
    <property type="entry name" value="BTB DOMAIN-CONTAINING PROTEIN-RELATED"/>
    <property type="match status" value="1"/>
</dbReference>
<evidence type="ECO:0000313" key="3">
    <source>
        <dbReference type="Proteomes" id="UP000813461"/>
    </source>
</evidence>
<evidence type="ECO:0000256" key="1">
    <source>
        <dbReference type="SAM" id="MobiDB-lite"/>
    </source>
</evidence>
<evidence type="ECO:0000313" key="2">
    <source>
        <dbReference type="EMBL" id="KAH7092175.1"/>
    </source>
</evidence>
<reference evidence="2" key="1">
    <citation type="journal article" date="2021" name="Nat. Commun.">
        <title>Genetic determinants of endophytism in the Arabidopsis root mycobiome.</title>
        <authorList>
            <person name="Mesny F."/>
            <person name="Miyauchi S."/>
            <person name="Thiergart T."/>
            <person name="Pickel B."/>
            <person name="Atanasova L."/>
            <person name="Karlsson M."/>
            <person name="Huettel B."/>
            <person name="Barry K.W."/>
            <person name="Haridas S."/>
            <person name="Chen C."/>
            <person name="Bauer D."/>
            <person name="Andreopoulos W."/>
            <person name="Pangilinan J."/>
            <person name="LaButti K."/>
            <person name="Riley R."/>
            <person name="Lipzen A."/>
            <person name="Clum A."/>
            <person name="Drula E."/>
            <person name="Henrissat B."/>
            <person name="Kohler A."/>
            <person name="Grigoriev I.V."/>
            <person name="Martin F.M."/>
            <person name="Hacquard S."/>
        </authorList>
    </citation>
    <scope>NUCLEOTIDE SEQUENCE</scope>
    <source>
        <strain evidence="2">MPI-SDFR-AT-0120</strain>
    </source>
</reference>
<name>A0A8K0RDB3_9PLEO</name>
<dbReference type="InterPro" id="IPR011333">
    <property type="entry name" value="SKP1/BTB/POZ_sf"/>
</dbReference>
<comment type="caution">
    <text evidence="2">The sequence shown here is derived from an EMBL/GenBank/DDBJ whole genome shotgun (WGS) entry which is preliminary data.</text>
</comment>
<sequence>MERYVYREEDEFGTETVTIRVGTGDKAKDFTVYEKFIRASSAFVDNALKGPWLESTSRTISLPEFAPNPFDRYHRWLLTGRLYSKTSLSKTIEDCKEHCHIVEASMQTQHTHRLFHEFYRLSKLAELGHYLLDETFTDTINDAILSCMDEYRKSSTQFPVREASDRYKALPVTSLTRSLISDIAAWTVTGNKLAAYRKTMEESNIKLCPDFSMDVLVAMAQRLTSRPTPKSPFDDWETSCKYHSHGEEKPCYREKLKEINSSQKKRPTPDDSEATSAKRQK</sequence>
<dbReference type="PANTHER" id="PTHR47843:SF2">
    <property type="entry name" value="BTB DOMAIN-CONTAINING PROTEIN"/>
    <property type="match status" value="1"/>
</dbReference>
<dbReference type="OrthoDB" id="1022638at2759"/>
<evidence type="ECO:0008006" key="4">
    <source>
        <dbReference type="Google" id="ProtNLM"/>
    </source>
</evidence>
<protein>
    <recommendedName>
        <fullName evidence="4">BTB domain-containing protein</fullName>
    </recommendedName>
</protein>
<dbReference type="EMBL" id="JAGMVJ010000003">
    <property type="protein sequence ID" value="KAH7092175.1"/>
    <property type="molecule type" value="Genomic_DNA"/>
</dbReference>
<feature type="region of interest" description="Disordered" evidence="1">
    <location>
        <begin position="225"/>
        <end position="281"/>
    </location>
</feature>